<dbReference type="InterPro" id="IPR015001">
    <property type="entry name" value="DUF1850"/>
</dbReference>
<comment type="caution">
    <text evidence="2">The sequence shown here is derived from an EMBL/GenBank/DDBJ whole genome shotgun (WGS) entry which is preliminary data.</text>
</comment>
<name>A0ABW3BHM7_9ACTN</name>
<keyword evidence="3" id="KW-1185">Reference proteome</keyword>
<dbReference type="Proteomes" id="UP001596956">
    <property type="component" value="Unassembled WGS sequence"/>
</dbReference>
<reference evidence="3" key="1">
    <citation type="journal article" date="2019" name="Int. J. Syst. Evol. Microbiol.">
        <title>The Global Catalogue of Microorganisms (GCM) 10K type strain sequencing project: providing services to taxonomists for standard genome sequencing and annotation.</title>
        <authorList>
            <consortium name="The Broad Institute Genomics Platform"/>
            <consortium name="The Broad Institute Genome Sequencing Center for Infectious Disease"/>
            <person name="Wu L."/>
            <person name="Ma J."/>
        </authorList>
    </citation>
    <scope>NUCLEOTIDE SEQUENCE [LARGE SCALE GENOMIC DNA]</scope>
    <source>
        <strain evidence="3">CCUG 63369</strain>
    </source>
</reference>
<evidence type="ECO:0000313" key="3">
    <source>
        <dbReference type="Proteomes" id="UP001596956"/>
    </source>
</evidence>
<evidence type="ECO:0000313" key="2">
    <source>
        <dbReference type="EMBL" id="MFD0802554.1"/>
    </source>
</evidence>
<gene>
    <name evidence="2" type="ORF">ACFQZU_14680</name>
</gene>
<accession>A0ABW3BHM7</accession>
<sequence length="168" mass="17780">LRAGGAVLAAGLLGGLAVAAQPADRRLRFVVADADSGRVVLSVPAAAGERVTLRYIHSVSKRPVEEEFSIGGAAGLLMQEMRFDTFGANLPAGPEHIGSTTTTFLRERDGYRVLHHGRPLGDVELMVNSSRSGQELLLPDGARVRLLDVAEYGTRVELGVEGGPVAWP</sequence>
<evidence type="ECO:0000256" key="1">
    <source>
        <dbReference type="SAM" id="SignalP"/>
    </source>
</evidence>
<dbReference type="EMBL" id="JBHTHR010000512">
    <property type="protein sequence ID" value="MFD0802554.1"/>
    <property type="molecule type" value="Genomic_DNA"/>
</dbReference>
<feature type="non-terminal residue" evidence="2">
    <location>
        <position position="1"/>
    </location>
</feature>
<keyword evidence="1" id="KW-0732">Signal</keyword>
<feature type="signal peptide" evidence="1">
    <location>
        <begin position="1"/>
        <end position="19"/>
    </location>
</feature>
<proteinExistence type="predicted"/>
<dbReference type="Pfam" id="PF08905">
    <property type="entry name" value="DUF1850"/>
    <property type="match status" value="1"/>
</dbReference>
<protein>
    <submittedName>
        <fullName evidence="2">DUF1850 domain-containing protein</fullName>
    </submittedName>
</protein>
<organism evidence="2 3">
    <name type="scientific">Streptomonospora algeriensis</name>
    <dbReference type="NCBI Taxonomy" id="995084"/>
    <lineage>
        <taxon>Bacteria</taxon>
        <taxon>Bacillati</taxon>
        <taxon>Actinomycetota</taxon>
        <taxon>Actinomycetes</taxon>
        <taxon>Streptosporangiales</taxon>
        <taxon>Nocardiopsidaceae</taxon>
        <taxon>Streptomonospora</taxon>
    </lineage>
</organism>
<feature type="chain" id="PRO_5045339352" evidence="1">
    <location>
        <begin position="20"/>
        <end position="168"/>
    </location>
</feature>